<dbReference type="CDD" id="cd03427">
    <property type="entry name" value="NUDIX_MTH1_Nudt1"/>
    <property type="match status" value="1"/>
</dbReference>
<dbReference type="PANTHER" id="PTHR43758">
    <property type="entry name" value="7,8-DIHYDRO-8-OXOGUANINE TRIPHOSPHATASE"/>
    <property type="match status" value="1"/>
</dbReference>
<comment type="catalytic activity">
    <reaction evidence="10">
        <text>2-oxo-ATP + H2O = 2-oxo-AMP + diphosphate + H(+)</text>
        <dbReference type="Rhea" id="RHEA:67392"/>
        <dbReference type="ChEBI" id="CHEBI:15377"/>
        <dbReference type="ChEBI" id="CHEBI:15378"/>
        <dbReference type="ChEBI" id="CHEBI:33019"/>
        <dbReference type="ChEBI" id="CHEBI:71395"/>
        <dbReference type="ChEBI" id="CHEBI:172878"/>
    </reaction>
    <physiologicalReaction direction="left-to-right" evidence="10">
        <dbReference type="Rhea" id="RHEA:67393"/>
    </physiologicalReaction>
</comment>
<dbReference type="InterPro" id="IPR015797">
    <property type="entry name" value="NUDIX_hydrolase-like_dom_sf"/>
</dbReference>
<accession>A0ABU2SNG7</accession>
<dbReference type="InterPro" id="IPR003563">
    <property type="entry name" value="8ODP"/>
</dbReference>
<comment type="catalytic activity">
    <reaction evidence="7">
        <text>8-oxo-dATP + H2O = 8-oxo-dAMP + diphosphate + H(+)</text>
        <dbReference type="Rhea" id="RHEA:65396"/>
        <dbReference type="ChEBI" id="CHEBI:15377"/>
        <dbReference type="ChEBI" id="CHEBI:15378"/>
        <dbReference type="ChEBI" id="CHEBI:33019"/>
        <dbReference type="ChEBI" id="CHEBI:71361"/>
        <dbReference type="ChEBI" id="CHEBI:172871"/>
    </reaction>
    <physiologicalReaction direction="left-to-right" evidence="7">
        <dbReference type="Rhea" id="RHEA:65397"/>
    </physiologicalReaction>
</comment>
<dbReference type="SUPFAM" id="SSF55811">
    <property type="entry name" value="Nudix"/>
    <property type="match status" value="1"/>
</dbReference>
<evidence type="ECO:0000256" key="15">
    <source>
        <dbReference type="ARBA" id="ARBA00030682"/>
    </source>
</evidence>
<evidence type="ECO:0000256" key="10">
    <source>
        <dbReference type="ARBA" id="ARBA00024596"/>
    </source>
</evidence>
<evidence type="ECO:0000313" key="24">
    <source>
        <dbReference type="Proteomes" id="UP001180531"/>
    </source>
</evidence>
<evidence type="ECO:0000256" key="7">
    <source>
        <dbReference type="ARBA" id="ARBA00024448"/>
    </source>
</evidence>
<feature type="domain" description="Nudix hydrolase" evidence="22">
    <location>
        <begin position="2"/>
        <end position="139"/>
    </location>
</feature>
<evidence type="ECO:0000256" key="13">
    <source>
        <dbReference type="ARBA" id="ARBA00029673"/>
    </source>
</evidence>
<comment type="catalytic activity">
    <reaction evidence="8">
        <text>2-oxo-dATP + H2O = 2-oxo-dAMP + diphosphate + H(+)</text>
        <dbReference type="Rhea" id="RHEA:31583"/>
        <dbReference type="ChEBI" id="CHEBI:15377"/>
        <dbReference type="ChEBI" id="CHEBI:15378"/>
        <dbReference type="ChEBI" id="CHEBI:33019"/>
        <dbReference type="ChEBI" id="CHEBI:63212"/>
        <dbReference type="ChEBI" id="CHEBI:77897"/>
        <dbReference type="EC" id="3.6.1.56"/>
    </reaction>
    <physiologicalReaction direction="left-to-right" evidence="8">
        <dbReference type="Rhea" id="RHEA:31584"/>
    </physiologicalReaction>
</comment>
<evidence type="ECO:0000256" key="6">
    <source>
        <dbReference type="ARBA" id="ARBA00022842"/>
    </source>
</evidence>
<evidence type="ECO:0000256" key="19">
    <source>
        <dbReference type="ARBA" id="ARBA00048894"/>
    </source>
</evidence>
<protein>
    <recommendedName>
        <fullName evidence="12">Oxidized purine nucleoside triphosphate hydrolase</fullName>
        <ecNumber evidence="11">3.6.1.56</ecNumber>
    </recommendedName>
    <alternativeName>
        <fullName evidence="16">2-hydroxy-dATP diphosphatase</fullName>
    </alternativeName>
    <alternativeName>
        <fullName evidence="15">7,8-dihydro-8-oxoguanine triphosphatase</fullName>
    </alternativeName>
    <alternativeName>
        <fullName evidence="14">8-oxo-dGTPase</fullName>
    </alternativeName>
    <alternativeName>
        <fullName evidence="17">Methylated purine nucleoside triphosphate hydrolase</fullName>
    </alternativeName>
    <alternativeName>
        <fullName evidence="13">Nucleoside diphosphate-linked moiety X motif 1</fullName>
    </alternativeName>
</protein>
<evidence type="ECO:0000256" key="17">
    <source>
        <dbReference type="ARBA" id="ARBA00032071"/>
    </source>
</evidence>
<comment type="catalytic activity">
    <reaction evidence="9">
        <text>8-oxo-dGTP + H2O = 8-oxo-dGMP + diphosphate + H(+)</text>
        <dbReference type="Rhea" id="RHEA:31575"/>
        <dbReference type="ChEBI" id="CHEBI:15377"/>
        <dbReference type="ChEBI" id="CHEBI:15378"/>
        <dbReference type="ChEBI" id="CHEBI:33019"/>
        <dbReference type="ChEBI" id="CHEBI:63224"/>
        <dbReference type="ChEBI" id="CHEBI:77896"/>
    </reaction>
    <physiologicalReaction direction="left-to-right" evidence="9">
        <dbReference type="Rhea" id="RHEA:31576"/>
    </physiologicalReaction>
</comment>
<evidence type="ECO:0000256" key="12">
    <source>
        <dbReference type="ARBA" id="ARBA00026218"/>
    </source>
</evidence>
<evidence type="ECO:0000256" key="8">
    <source>
        <dbReference type="ARBA" id="ARBA00024459"/>
    </source>
</evidence>
<dbReference type="EC" id="3.6.1.56" evidence="11"/>
<dbReference type="PROSITE" id="PS51462">
    <property type="entry name" value="NUDIX"/>
    <property type="match status" value="1"/>
</dbReference>
<comment type="caution">
    <text evidence="23">The sequence shown here is derived from an EMBL/GenBank/DDBJ whole genome shotgun (WGS) entry which is preliminary data.</text>
</comment>
<name>A0ABU2SNG7_9ACTN</name>
<dbReference type="Gene3D" id="3.90.79.10">
    <property type="entry name" value="Nucleoside Triphosphate Pyrophosphohydrolase"/>
    <property type="match status" value="1"/>
</dbReference>
<dbReference type="Proteomes" id="UP001180531">
    <property type="component" value="Unassembled WGS sequence"/>
</dbReference>
<evidence type="ECO:0000256" key="4">
    <source>
        <dbReference type="ARBA" id="ARBA00022723"/>
    </source>
</evidence>
<evidence type="ECO:0000256" key="16">
    <source>
        <dbReference type="ARBA" id="ARBA00031927"/>
    </source>
</evidence>
<evidence type="ECO:0000256" key="18">
    <source>
        <dbReference type="ARBA" id="ARBA00048002"/>
    </source>
</evidence>
<evidence type="ECO:0000256" key="14">
    <source>
        <dbReference type="ARBA" id="ARBA00030634"/>
    </source>
</evidence>
<comment type="catalytic activity">
    <reaction evidence="20">
        <text>N(6)-methyl-dATP + H2O = N(6)-methyl-dAMP + diphosphate + H(+)</text>
        <dbReference type="Rhea" id="RHEA:67604"/>
        <dbReference type="ChEBI" id="CHEBI:15377"/>
        <dbReference type="ChEBI" id="CHEBI:15378"/>
        <dbReference type="ChEBI" id="CHEBI:33019"/>
        <dbReference type="ChEBI" id="CHEBI:169976"/>
        <dbReference type="ChEBI" id="CHEBI:172872"/>
    </reaction>
    <physiologicalReaction direction="left-to-right" evidence="20">
        <dbReference type="Rhea" id="RHEA:67605"/>
    </physiologicalReaction>
</comment>
<comment type="cofactor">
    <cofactor evidence="1">
        <name>Mg(2+)</name>
        <dbReference type="ChEBI" id="CHEBI:18420"/>
    </cofactor>
</comment>
<keyword evidence="24" id="KW-1185">Reference proteome</keyword>
<evidence type="ECO:0000256" key="1">
    <source>
        <dbReference type="ARBA" id="ARBA00001946"/>
    </source>
</evidence>
<dbReference type="PANTHER" id="PTHR43758:SF2">
    <property type="entry name" value="OXIDIZED PURINE NUCLEOSIDE TRIPHOSPHATE HYDROLASE"/>
    <property type="match status" value="1"/>
</dbReference>
<comment type="catalytic activity">
    <reaction evidence="18">
        <text>N(6)-methyl-ATP + H2O = N(6)-methyl-AMP + diphosphate + H(+)</text>
        <dbReference type="Rhea" id="RHEA:67608"/>
        <dbReference type="ChEBI" id="CHEBI:15377"/>
        <dbReference type="ChEBI" id="CHEBI:15378"/>
        <dbReference type="ChEBI" id="CHEBI:33019"/>
        <dbReference type="ChEBI" id="CHEBI:144842"/>
        <dbReference type="ChEBI" id="CHEBI:172873"/>
    </reaction>
    <physiologicalReaction direction="left-to-right" evidence="18">
        <dbReference type="Rhea" id="RHEA:67609"/>
    </physiologicalReaction>
</comment>
<keyword evidence="4" id="KW-0479">Metal-binding</keyword>
<comment type="subunit">
    <text evidence="3">Monomer.</text>
</comment>
<evidence type="ECO:0000259" key="22">
    <source>
        <dbReference type="PROSITE" id="PS51462"/>
    </source>
</evidence>
<comment type="catalytic activity">
    <reaction evidence="19">
        <text>O(6)-methyl-dGTP + H2O = O(6)-methyl-dGMP + diphosphate + H(+)</text>
        <dbReference type="Rhea" id="RHEA:67600"/>
        <dbReference type="ChEBI" id="CHEBI:15377"/>
        <dbReference type="ChEBI" id="CHEBI:15378"/>
        <dbReference type="ChEBI" id="CHEBI:33019"/>
        <dbReference type="ChEBI" id="CHEBI:169974"/>
        <dbReference type="ChEBI" id="CHEBI:169975"/>
    </reaction>
    <physiologicalReaction direction="left-to-right" evidence="19">
        <dbReference type="Rhea" id="RHEA:67601"/>
    </physiologicalReaction>
</comment>
<comment type="similarity">
    <text evidence="2">Belongs to the Nudix hydrolase family.</text>
</comment>
<evidence type="ECO:0000256" key="21">
    <source>
        <dbReference type="ARBA" id="ARBA00053094"/>
    </source>
</evidence>
<evidence type="ECO:0000256" key="5">
    <source>
        <dbReference type="ARBA" id="ARBA00022801"/>
    </source>
</evidence>
<proteinExistence type="inferred from homology"/>
<evidence type="ECO:0000256" key="3">
    <source>
        <dbReference type="ARBA" id="ARBA00011245"/>
    </source>
</evidence>
<sequence>MTLTPMCLCLVTRTAADGEREVLLGRKKRGFGTGNIVGLGGHVEVGESPERAAVRELREESSLVAPESALRPAAKLVFRFPARPDHDQEVTVFVTDTATGTPRECDEIAPAWYPVRALPLGAMWDDAGHWMPDVLEGRYVDAEFVFADDCLTVATAQVRAEPVAG</sequence>
<keyword evidence="6" id="KW-0460">Magnesium</keyword>
<dbReference type="InterPro" id="IPR000086">
    <property type="entry name" value="NUDIX_hydrolase_dom"/>
</dbReference>
<dbReference type="RefSeq" id="WP_311610901.1">
    <property type="nucleotide sequence ID" value="NZ_JAVRFI010000007.1"/>
</dbReference>
<keyword evidence="5" id="KW-0378">Hydrolase</keyword>
<evidence type="ECO:0000313" key="23">
    <source>
        <dbReference type="EMBL" id="MDT0450196.1"/>
    </source>
</evidence>
<evidence type="ECO:0000256" key="2">
    <source>
        <dbReference type="ARBA" id="ARBA00005582"/>
    </source>
</evidence>
<organism evidence="23 24">
    <name type="scientific">Streptomyces hesseae</name>
    <dbReference type="NCBI Taxonomy" id="3075519"/>
    <lineage>
        <taxon>Bacteria</taxon>
        <taxon>Bacillati</taxon>
        <taxon>Actinomycetota</taxon>
        <taxon>Actinomycetes</taxon>
        <taxon>Kitasatosporales</taxon>
        <taxon>Streptomycetaceae</taxon>
        <taxon>Streptomyces</taxon>
    </lineage>
</organism>
<evidence type="ECO:0000256" key="11">
    <source>
        <dbReference type="ARBA" id="ARBA00026103"/>
    </source>
</evidence>
<dbReference type="EMBL" id="JAVRFI010000007">
    <property type="protein sequence ID" value="MDT0450196.1"/>
    <property type="molecule type" value="Genomic_DNA"/>
</dbReference>
<reference evidence="23" key="1">
    <citation type="submission" date="2024-05" db="EMBL/GenBank/DDBJ databases">
        <title>30 novel species of actinomycetes from the DSMZ collection.</title>
        <authorList>
            <person name="Nouioui I."/>
        </authorList>
    </citation>
    <scope>NUCLEOTIDE SEQUENCE</scope>
    <source>
        <strain evidence="23">DSM 40473</strain>
    </source>
</reference>
<gene>
    <name evidence="23" type="ORF">RM609_14100</name>
</gene>
<evidence type="ECO:0000256" key="9">
    <source>
        <dbReference type="ARBA" id="ARBA00024486"/>
    </source>
</evidence>
<dbReference type="PRINTS" id="PR01403">
    <property type="entry name" value="8OXTPHPHTASE"/>
</dbReference>
<evidence type="ECO:0000256" key="20">
    <source>
        <dbReference type="ARBA" id="ARBA00049032"/>
    </source>
</evidence>
<dbReference type="Pfam" id="PF00293">
    <property type="entry name" value="NUDIX"/>
    <property type="match status" value="1"/>
</dbReference>
<comment type="function">
    <text evidence="21">Oxidized purine nucleoside triphosphate hydrolase which is a prominent sanitizer of the oxidized nucleotide pool. Catalyzes the hydrolysis of 2-oxo-dATP (2-hydroxy-dATP) into 2-oxo-dAMP. Also has a significant hydrolase activity toward 2-oxo-ATP, 8-oxo-dGTP and 8-oxo-dATP. Through the hydrolysis of oxidized purine nucleoside triphosphates, prevents their incorporation into DNA and the subsequent transversions A:T to C:G and G:C to T:A. Also catalyzes the hydrolysis of methylated purine nucleoside triphosphate preventing their integration into DNA. Through this antimutagenic activity protects cells from oxidative stress.</text>
</comment>